<sequence>MLTRAPTLHNCIVDSVGPYQTATLSRLVWSYSVCCHNSTNLAQLYSGQRRSLPDSYIEQAGLYLLCILTRAPTLHNCIVDSVGPYQTASLSRLVCSYSVL</sequence>
<keyword evidence="2" id="KW-1185">Reference proteome</keyword>
<evidence type="ECO:0000313" key="1">
    <source>
        <dbReference type="EMBL" id="KAH3891515.1"/>
    </source>
</evidence>
<reference evidence="1" key="2">
    <citation type="submission" date="2020-11" db="EMBL/GenBank/DDBJ databases">
        <authorList>
            <person name="McCartney M.A."/>
            <person name="Auch B."/>
            <person name="Kono T."/>
            <person name="Mallez S."/>
            <person name="Becker A."/>
            <person name="Gohl D.M."/>
            <person name="Silverstein K.A.T."/>
            <person name="Koren S."/>
            <person name="Bechman K.B."/>
            <person name="Herman A."/>
            <person name="Abrahante J.E."/>
            <person name="Garbe J."/>
        </authorList>
    </citation>
    <scope>NUCLEOTIDE SEQUENCE</scope>
    <source>
        <strain evidence="1">Duluth1</strain>
        <tissue evidence="1">Whole animal</tissue>
    </source>
</reference>
<dbReference type="Proteomes" id="UP000828390">
    <property type="component" value="Unassembled WGS sequence"/>
</dbReference>
<dbReference type="EMBL" id="JAIWYP010000001">
    <property type="protein sequence ID" value="KAH3891515.1"/>
    <property type="molecule type" value="Genomic_DNA"/>
</dbReference>
<evidence type="ECO:0000313" key="2">
    <source>
        <dbReference type="Proteomes" id="UP000828390"/>
    </source>
</evidence>
<gene>
    <name evidence="1" type="ORF">DPMN_015619</name>
</gene>
<accession>A0A9D4N9H9</accession>
<organism evidence="1 2">
    <name type="scientific">Dreissena polymorpha</name>
    <name type="common">Zebra mussel</name>
    <name type="synonym">Mytilus polymorpha</name>
    <dbReference type="NCBI Taxonomy" id="45954"/>
    <lineage>
        <taxon>Eukaryota</taxon>
        <taxon>Metazoa</taxon>
        <taxon>Spiralia</taxon>
        <taxon>Lophotrochozoa</taxon>
        <taxon>Mollusca</taxon>
        <taxon>Bivalvia</taxon>
        <taxon>Autobranchia</taxon>
        <taxon>Heteroconchia</taxon>
        <taxon>Euheterodonta</taxon>
        <taxon>Imparidentia</taxon>
        <taxon>Neoheterodontei</taxon>
        <taxon>Myida</taxon>
        <taxon>Dreissenoidea</taxon>
        <taxon>Dreissenidae</taxon>
        <taxon>Dreissena</taxon>
    </lineage>
</organism>
<dbReference type="AlphaFoldDB" id="A0A9D4N9H9"/>
<name>A0A9D4N9H9_DREPO</name>
<protein>
    <submittedName>
        <fullName evidence="1">Uncharacterized protein</fullName>
    </submittedName>
</protein>
<comment type="caution">
    <text evidence="1">The sequence shown here is derived from an EMBL/GenBank/DDBJ whole genome shotgun (WGS) entry which is preliminary data.</text>
</comment>
<reference evidence="1" key="1">
    <citation type="journal article" date="2019" name="bioRxiv">
        <title>The Genome of the Zebra Mussel, Dreissena polymorpha: A Resource for Invasive Species Research.</title>
        <authorList>
            <person name="McCartney M.A."/>
            <person name="Auch B."/>
            <person name="Kono T."/>
            <person name="Mallez S."/>
            <person name="Zhang Y."/>
            <person name="Obille A."/>
            <person name="Becker A."/>
            <person name="Abrahante J.E."/>
            <person name="Garbe J."/>
            <person name="Badalamenti J.P."/>
            <person name="Herman A."/>
            <person name="Mangelson H."/>
            <person name="Liachko I."/>
            <person name="Sullivan S."/>
            <person name="Sone E.D."/>
            <person name="Koren S."/>
            <person name="Silverstein K.A.T."/>
            <person name="Beckman K.B."/>
            <person name="Gohl D.M."/>
        </authorList>
    </citation>
    <scope>NUCLEOTIDE SEQUENCE</scope>
    <source>
        <strain evidence="1">Duluth1</strain>
        <tissue evidence="1">Whole animal</tissue>
    </source>
</reference>
<proteinExistence type="predicted"/>